<keyword evidence="7" id="KW-0862">Zinc</keyword>
<dbReference type="SMART" id="SM00355">
    <property type="entry name" value="ZnF_C2H2"/>
    <property type="match status" value="3"/>
</dbReference>
<feature type="domain" description="C2H2-type" evidence="14">
    <location>
        <begin position="374"/>
        <end position="401"/>
    </location>
</feature>
<dbReference type="PROSITE" id="PS50157">
    <property type="entry name" value="ZINC_FINGER_C2H2_2"/>
    <property type="match status" value="3"/>
</dbReference>
<dbReference type="EMBL" id="CAXITT010000327">
    <property type="protein sequence ID" value="CAL1539132.1"/>
    <property type="molecule type" value="Genomic_DNA"/>
</dbReference>
<dbReference type="PROSITE" id="PS00028">
    <property type="entry name" value="ZINC_FINGER_C2H2_1"/>
    <property type="match status" value="3"/>
</dbReference>
<dbReference type="GO" id="GO:0005634">
    <property type="term" value="C:nucleus"/>
    <property type="evidence" value="ECO:0007669"/>
    <property type="project" value="UniProtKB-SubCell"/>
</dbReference>
<feature type="compositionally biased region" description="Polar residues" evidence="13">
    <location>
        <begin position="205"/>
        <end position="216"/>
    </location>
</feature>
<dbReference type="PANTHER" id="PTHR14196:SF0">
    <property type="entry name" value="PROTEIN BOWEL"/>
    <property type="match status" value="1"/>
</dbReference>
<evidence type="ECO:0000259" key="14">
    <source>
        <dbReference type="PROSITE" id="PS50157"/>
    </source>
</evidence>
<dbReference type="FunFam" id="3.30.160.60:FF:000958">
    <property type="entry name" value="Odd skipped"/>
    <property type="match status" value="1"/>
</dbReference>
<dbReference type="GO" id="GO:0000981">
    <property type="term" value="F:DNA-binding transcription factor activity, RNA polymerase II-specific"/>
    <property type="evidence" value="ECO:0007669"/>
    <property type="project" value="TreeGrafter"/>
</dbReference>
<dbReference type="GO" id="GO:0008270">
    <property type="term" value="F:zinc ion binding"/>
    <property type="evidence" value="ECO:0007669"/>
    <property type="project" value="UniProtKB-KW"/>
</dbReference>
<feature type="domain" description="C2H2-type" evidence="14">
    <location>
        <begin position="402"/>
        <end position="429"/>
    </location>
</feature>
<dbReference type="GO" id="GO:0000977">
    <property type="term" value="F:RNA polymerase II transcription regulatory region sequence-specific DNA binding"/>
    <property type="evidence" value="ECO:0007669"/>
    <property type="project" value="TreeGrafter"/>
</dbReference>
<dbReference type="InterPro" id="IPR013087">
    <property type="entry name" value="Znf_C2H2_type"/>
</dbReference>
<evidence type="ECO:0000256" key="12">
    <source>
        <dbReference type="PROSITE-ProRule" id="PRU00042"/>
    </source>
</evidence>
<keyword evidence="16" id="KW-1185">Reference proteome</keyword>
<comment type="similarity">
    <text evidence="2">Belongs to the krueppel C2H2-type zinc-finger protein family.</text>
</comment>
<protein>
    <recommendedName>
        <fullName evidence="14">C2H2-type domain-containing protein</fullName>
    </recommendedName>
</protein>
<keyword evidence="4" id="KW-0479">Metal-binding</keyword>
<evidence type="ECO:0000256" key="7">
    <source>
        <dbReference type="ARBA" id="ARBA00022833"/>
    </source>
</evidence>
<dbReference type="AlphaFoldDB" id="A0AAV2HZR6"/>
<dbReference type="FunFam" id="3.30.160.60:FF:000006">
    <property type="entry name" value="Zinc finger protein 184 (Kruppel-like)"/>
    <property type="match status" value="1"/>
</dbReference>
<dbReference type="Gene3D" id="3.30.160.60">
    <property type="entry name" value="Classic Zinc Finger"/>
    <property type="match status" value="3"/>
</dbReference>
<comment type="caution">
    <text evidence="15">The sequence shown here is derived from an EMBL/GenBank/DDBJ whole genome shotgun (WGS) entry which is preliminary data.</text>
</comment>
<sequence length="474" mass="54426">MLERHPSLRRTKKKMMEVVKSIHHPIPIPASAQRPVSLHVPVANFWPGYQLVPQHSPPSAMVKICLPSPQYPDRQQADFHEGSHQGYDPTTQMTYFPPELLHRQHLMVQQQQQHRQHPLHHQTHLQGAESHPFIYSNLQDRTFTGPPQYLEHCFEPRPSLIVNCSRVTEDLVLRRRRVKDVREFSKAELSARVVASGNCGDVRQASPNTKVRTTDTGTEKRNANLGRRQSLSHDKTETSGLNATRNHWINNREENNRFTDKKCLRCADTNPVQTLRFDFANLPRSVSKENEGHDDHVERCVKVISHVLPYLQPISNSQMTTTVQVFPGSKPKKHSKQAQPRIKKQFICKFCSREFTKSYNLLIHERTHTDERPFSCETCGKAFRRQDHLRDHRFIHSKEKPYRCVDCGKGFCQARTLTVHKAMHSQNSSEKSSCRRQRTSSDGSSISASSPTLSTSSTSSLDTSVKMEMEHSEA</sequence>
<dbReference type="FunFam" id="3.30.160.60:FF:000311">
    <property type="entry name" value="protein odd-skipped-related 2 isoform X1"/>
    <property type="match status" value="1"/>
</dbReference>
<evidence type="ECO:0000256" key="1">
    <source>
        <dbReference type="ARBA" id="ARBA00004123"/>
    </source>
</evidence>
<dbReference type="Proteomes" id="UP001497497">
    <property type="component" value="Unassembled WGS sequence"/>
</dbReference>
<keyword evidence="3" id="KW-0217">Developmental protein</keyword>
<evidence type="ECO:0000256" key="3">
    <source>
        <dbReference type="ARBA" id="ARBA00022473"/>
    </source>
</evidence>
<evidence type="ECO:0000256" key="6">
    <source>
        <dbReference type="ARBA" id="ARBA00022771"/>
    </source>
</evidence>
<feature type="compositionally biased region" description="Basic and acidic residues" evidence="13">
    <location>
        <begin position="465"/>
        <end position="474"/>
    </location>
</feature>
<evidence type="ECO:0000256" key="4">
    <source>
        <dbReference type="ARBA" id="ARBA00022723"/>
    </source>
</evidence>
<feature type="domain" description="C2H2-type" evidence="14">
    <location>
        <begin position="346"/>
        <end position="373"/>
    </location>
</feature>
<dbReference type="PANTHER" id="PTHR14196">
    <property type="entry name" value="ODD-SKIPPED - RELATED"/>
    <property type="match status" value="1"/>
</dbReference>
<feature type="region of interest" description="Disordered" evidence="13">
    <location>
        <begin position="423"/>
        <end position="474"/>
    </location>
</feature>
<name>A0AAV2HZR6_LYMST</name>
<dbReference type="InterPro" id="IPR050717">
    <property type="entry name" value="C2H2-ZF_Transcription_Reg"/>
</dbReference>
<proteinExistence type="inferred from homology"/>
<evidence type="ECO:0000256" key="11">
    <source>
        <dbReference type="ARBA" id="ARBA00023242"/>
    </source>
</evidence>
<comment type="subcellular location">
    <subcellularLocation>
        <location evidence="1">Nucleus</location>
    </subcellularLocation>
</comment>
<reference evidence="15 16" key="1">
    <citation type="submission" date="2024-04" db="EMBL/GenBank/DDBJ databases">
        <authorList>
            <consortium name="Genoscope - CEA"/>
            <person name="William W."/>
        </authorList>
    </citation>
    <scope>NUCLEOTIDE SEQUENCE [LARGE SCALE GENOMIC DNA]</scope>
</reference>
<evidence type="ECO:0000256" key="10">
    <source>
        <dbReference type="ARBA" id="ARBA00023163"/>
    </source>
</evidence>
<gene>
    <name evidence="15" type="ORF">GSLYS_00012953001</name>
</gene>
<evidence type="ECO:0000256" key="2">
    <source>
        <dbReference type="ARBA" id="ARBA00006991"/>
    </source>
</evidence>
<keyword evidence="6 12" id="KW-0863">Zinc-finger</keyword>
<organism evidence="15 16">
    <name type="scientific">Lymnaea stagnalis</name>
    <name type="common">Great pond snail</name>
    <name type="synonym">Helix stagnalis</name>
    <dbReference type="NCBI Taxonomy" id="6523"/>
    <lineage>
        <taxon>Eukaryota</taxon>
        <taxon>Metazoa</taxon>
        <taxon>Spiralia</taxon>
        <taxon>Lophotrochozoa</taxon>
        <taxon>Mollusca</taxon>
        <taxon>Gastropoda</taxon>
        <taxon>Heterobranchia</taxon>
        <taxon>Euthyneura</taxon>
        <taxon>Panpulmonata</taxon>
        <taxon>Hygrophila</taxon>
        <taxon>Lymnaeoidea</taxon>
        <taxon>Lymnaeidae</taxon>
        <taxon>Lymnaea</taxon>
    </lineage>
</organism>
<evidence type="ECO:0000256" key="9">
    <source>
        <dbReference type="ARBA" id="ARBA00023125"/>
    </source>
</evidence>
<accession>A0AAV2HZR6</accession>
<keyword evidence="5" id="KW-0677">Repeat</keyword>
<evidence type="ECO:0000313" key="16">
    <source>
        <dbReference type="Proteomes" id="UP001497497"/>
    </source>
</evidence>
<keyword evidence="9" id="KW-0238">DNA-binding</keyword>
<evidence type="ECO:0000313" key="15">
    <source>
        <dbReference type="EMBL" id="CAL1539132.1"/>
    </source>
</evidence>
<dbReference type="SUPFAM" id="SSF57667">
    <property type="entry name" value="beta-beta-alpha zinc fingers"/>
    <property type="match status" value="2"/>
</dbReference>
<dbReference type="Pfam" id="PF00096">
    <property type="entry name" value="zf-C2H2"/>
    <property type="match status" value="3"/>
</dbReference>
<keyword evidence="8" id="KW-0805">Transcription regulation</keyword>
<dbReference type="InterPro" id="IPR036236">
    <property type="entry name" value="Znf_C2H2_sf"/>
</dbReference>
<keyword evidence="11" id="KW-0539">Nucleus</keyword>
<evidence type="ECO:0000256" key="5">
    <source>
        <dbReference type="ARBA" id="ARBA00022737"/>
    </source>
</evidence>
<evidence type="ECO:0000256" key="8">
    <source>
        <dbReference type="ARBA" id="ARBA00023015"/>
    </source>
</evidence>
<evidence type="ECO:0000256" key="13">
    <source>
        <dbReference type="SAM" id="MobiDB-lite"/>
    </source>
</evidence>
<feature type="region of interest" description="Disordered" evidence="13">
    <location>
        <begin position="200"/>
        <end position="239"/>
    </location>
</feature>
<keyword evidence="10" id="KW-0804">Transcription</keyword>
<feature type="compositionally biased region" description="Low complexity" evidence="13">
    <location>
        <begin position="440"/>
        <end position="464"/>
    </location>
</feature>